<proteinExistence type="predicted"/>
<name>A0ABN7EMM0_9FLAO</name>
<reference evidence="1 2" key="1">
    <citation type="submission" date="2020-02" db="EMBL/GenBank/DDBJ databases">
        <authorList>
            <person name="Criscuolo A."/>
        </authorList>
    </citation>
    <scope>NUCLEOTIDE SEQUENCE [LARGE SCALE GENOMIC DNA]</scope>
    <source>
        <strain evidence="1">CECT7796</strain>
    </source>
</reference>
<accession>A0ABN7EMM0</accession>
<gene>
    <name evidence="1" type="ORF">FLACOL7796_03405</name>
</gene>
<protein>
    <submittedName>
        <fullName evidence="1">Uncharacterized protein</fullName>
    </submittedName>
</protein>
<comment type="caution">
    <text evidence="1">The sequence shown here is derived from an EMBL/GenBank/DDBJ whole genome shotgun (WGS) entry which is preliminary data.</text>
</comment>
<dbReference type="Proteomes" id="UP000474567">
    <property type="component" value="Unassembled WGS sequence"/>
</dbReference>
<evidence type="ECO:0000313" key="2">
    <source>
        <dbReference type="Proteomes" id="UP000474567"/>
    </source>
</evidence>
<dbReference type="EMBL" id="CADCST010000104">
    <property type="protein sequence ID" value="CAA9200701.1"/>
    <property type="molecule type" value="Genomic_DNA"/>
</dbReference>
<keyword evidence="2" id="KW-1185">Reference proteome</keyword>
<evidence type="ECO:0000313" key="1">
    <source>
        <dbReference type="EMBL" id="CAA9200701.1"/>
    </source>
</evidence>
<sequence>MIIMKNDPKFIKNDPFCIVPKCLNVKITTHKILILITKNICFLILESINKLFEYHVIKVLVI</sequence>
<organism evidence="1 2">
    <name type="scientific">Flavobacterium collinsii</name>
    <dbReference type="NCBI Taxonomy" id="1114861"/>
    <lineage>
        <taxon>Bacteria</taxon>
        <taxon>Pseudomonadati</taxon>
        <taxon>Bacteroidota</taxon>
        <taxon>Flavobacteriia</taxon>
        <taxon>Flavobacteriales</taxon>
        <taxon>Flavobacteriaceae</taxon>
        <taxon>Flavobacterium</taxon>
    </lineage>
</organism>